<evidence type="ECO:0000256" key="2">
    <source>
        <dbReference type="ARBA" id="ARBA00012925"/>
    </source>
</evidence>
<comment type="similarity">
    <text evidence="1 8">Belongs to the beta-class carbonic anhydrase family.</text>
</comment>
<dbReference type="Gene3D" id="3.40.1050.10">
    <property type="entry name" value="Carbonic anhydrase"/>
    <property type="match status" value="1"/>
</dbReference>
<feature type="binding site" evidence="7">
    <location>
        <position position="106"/>
    </location>
    <ligand>
        <name>Zn(2+)</name>
        <dbReference type="ChEBI" id="CHEBI:29105"/>
    </ligand>
</feature>
<dbReference type="STRING" id="106004.A0A1Y2FA96"/>
<evidence type="ECO:0000256" key="3">
    <source>
        <dbReference type="ARBA" id="ARBA00022723"/>
    </source>
</evidence>
<feature type="binding site" evidence="7">
    <location>
        <position position="49"/>
    </location>
    <ligand>
        <name>Zn(2+)</name>
        <dbReference type="ChEBI" id="CHEBI:29105"/>
    </ligand>
</feature>
<evidence type="ECO:0000256" key="6">
    <source>
        <dbReference type="ARBA" id="ARBA00048348"/>
    </source>
</evidence>
<comment type="caution">
    <text evidence="10">The sequence shown here is derived from an EMBL/GenBank/DDBJ whole genome shotgun (WGS) entry which is preliminary data.</text>
</comment>
<dbReference type="AlphaFoldDB" id="A0A1Y2FA96"/>
<feature type="binding site" evidence="7">
    <location>
        <position position="103"/>
    </location>
    <ligand>
        <name>Zn(2+)</name>
        <dbReference type="ChEBI" id="CHEBI:29105"/>
    </ligand>
</feature>
<keyword evidence="5 8" id="KW-0456">Lyase</keyword>
<evidence type="ECO:0000256" key="5">
    <source>
        <dbReference type="ARBA" id="ARBA00023239"/>
    </source>
</evidence>
<comment type="catalytic activity">
    <reaction evidence="6 8">
        <text>hydrogencarbonate + H(+) = CO2 + H2O</text>
        <dbReference type="Rhea" id="RHEA:10748"/>
        <dbReference type="ChEBI" id="CHEBI:15377"/>
        <dbReference type="ChEBI" id="CHEBI:15378"/>
        <dbReference type="ChEBI" id="CHEBI:16526"/>
        <dbReference type="ChEBI" id="CHEBI:17544"/>
        <dbReference type="EC" id="4.2.1.1"/>
    </reaction>
</comment>
<keyword evidence="4 7" id="KW-0862">Zinc</keyword>
<dbReference type="InterPro" id="IPR036874">
    <property type="entry name" value="Carbonic_anhydrase_sf"/>
</dbReference>
<proteinExistence type="inferred from homology"/>
<comment type="function">
    <text evidence="8">Reversible hydration of carbon dioxide.</text>
</comment>
<evidence type="ECO:0000313" key="11">
    <source>
        <dbReference type="Proteomes" id="UP000193467"/>
    </source>
</evidence>
<dbReference type="GO" id="GO:0071244">
    <property type="term" value="P:cellular response to carbon dioxide"/>
    <property type="evidence" value="ECO:0007669"/>
    <property type="project" value="TreeGrafter"/>
</dbReference>
<dbReference type="InterPro" id="IPR015892">
    <property type="entry name" value="Carbonic_anhydrase_CS"/>
</dbReference>
<dbReference type="InParanoid" id="A0A1Y2FA96"/>
<evidence type="ECO:0000256" key="8">
    <source>
        <dbReference type="RuleBase" id="RU003956"/>
    </source>
</evidence>
<reference evidence="10 11" key="1">
    <citation type="submission" date="2016-07" db="EMBL/GenBank/DDBJ databases">
        <title>Pervasive Adenine N6-methylation of Active Genes in Fungi.</title>
        <authorList>
            <consortium name="DOE Joint Genome Institute"/>
            <person name="Mondo S.J."/>
            <person name="Dannebaum R.O."/>
            <person name="Kuo R.C."/>
            <person name="Labutti K."/>
            <person name="Haridas S."/>
            <person name="Kuo A."/>
            <person name="Salamov A."/>
            <person name="Ahrendt S.R."/>
            <person name="Lipzen A."/>
            <person name="Sullivan W."/>
            <person name="Andreopoulos W.B."/>
            <person name="Clum A."/>
            <person name="Lindquist E."/>
            <person name="Daum C."/>
            <person name="Ramamoorthy G.K."/>
            <person name="Gryganskyi A."/>
            <person name="Culley D."/>
            <person name="Magnuson J.K."/>
            <person name="James T.Y."/>
            <person name="O'Malley M.A."/>
            <person name="Stajich J.E."/>
            <person name="Spatafora J.W."/>
            <person name="Visel A."/>
            <person name="Grigoriev I.V."/>
        </authorList>
    </citation>
    <scope>NUCLEOTIDE SEQUENCE [LARGE SCALE GENOMIC DNA]</scope>
    <source>
        <strain evidence="10 11">62-1032</strain>
    </source>
</reference>
<organism evidence="10 11">
    <name type="scientific">Leucosporidium creatinivorum</name>
    <dbReference type="NCBI Taxonomy" id="106004"/>
    <lineage>
        <taxon>Eukaryota</taxon>
        <taxon>Fungi</taxon>
        <taxon>Dikarya</taxon>
        <taxon>Basidiomycota</taxon>
        <taxon>Pucciniomycotina</taxon>
        <taxon>Microbotryomycetes</taxon>
        <taxon>Leucosporidiales</taxon>
        <taxon>Leucosporidium</taxon>
    </lineage>
</organism>
<gene>
    <name evidence="10" type="ORF">BCR35DRAFT_304446</name>
</gene>
<evidence type="ECO:0000256" key="7">
    <source>
        <dbReference type="PIRSR" id="PIRSR601765-1"/>
    </source>
</evidence>
<feature type="compositionally biased region" description="Basic and acidic residues" evidence="9">
    <location>
        <begin position="256"/>
        <end position="267"/>
    </location>
</feature>
<dbReference type="PANTHER" id="PTHR11002">
    <property type="entry name" value="CARBONIC ANHYDRASE"/>
    <property type="match status" value="1"/>
</dbReference>
<feature type="binding site" evidence="7">
    <location>
        <position position="47"/>
    </location>
    <ligand>
        <name>Zn(2+)</name>
        <dbReference type="ChEBI" id="CHEBI:29105"/>
    </ligand>
</feature>
<dbReference type="PROSITE" id="PS00704">
    <property type="entry name" value="PROK_CO2_ANHYDRASE_1"/>
    <property type="match status" value="1"/>
</dbReference>
<dbReference type="GO" id="GO:0004089">
    <property type="term" value="F:carbonate dehydratase activity"/>
    <property type="evidence" value="ECO:0007669"/>
    <property type="project" value="UniProtKB-UniRule"/>
</dbReference>
<dbReference type="EC" id="4.2.1.1" evidence="2 8"/>
<dbReference type="GO" id="GO:0034599">
    <property type="term" value="P:cellular response to oxidative stress"/>
    <property type="evidence" value="ECO:0007669"/>
    <property type="project" value="TreeGrafter"/>
</dbReference>
<dbReference type="FunCoup" id="A0A1Y2FA96">
    <property type="interactions" value="257"/>
</dbReference>
<sequence>MSIQREDLLRSILDANEVYASAFAQADPALLKKLAKGQSPRICWLGCSDSRVSAELSTGVAPGSIFVHRNVAQCFHEGDLSAAAALSYAVNVLQVEAIIVCGHTGCGGVKAAMMAAQDEKANGPATPANEHERIVSKWISPIKDLALTQLEANSSNGELRDHKHENGCSHGGAEYDCLSATALGELTDKHVAETVKAVAESQIVTEAWKEGRQLSVHGWVYHVATARLRDLDIGWKGVGIPADSLSRPGSFAGSETSEHLVASDDEA</sequence>
<accession>A0A1Y2FA96</accession>
<dbReference type="GO" id="GO:0015976">
    <property type="term" value="P:carbon utilization"/>
    <property type="evidence" value="ECO:0007669"/>
    <property type="project" value="InterPro"/>
</dbReference>
<dbReference type="SMART" id="SM00947">
    <property type="entry name" value="Pro_CA"/>
    <property type="match status" value="1"/>
</dbReference>
<feature type="region of interest" description="Disordered" evidence="9">
    <location>
        <begin position="246"/>
        <end position="267"/>
    </location>
</feature>
<evidence type="ECO:0000256" key="1">
    <source>
        <dbReference type="ARBA" id="ARBA00006217"/>
    </source>
</evidence>
<dbReference type="Pfam" id="PF00484">
    <property type="entry name" value="Pro_CA"/>
    <property type="match status" value="1"/>
</dbReference>
<dbReference type="EMBL" id="MCGR01000025">
    <property type="protein sequence ID" value="ORY80256.1"/>
    <property type="molecule type" value="Genomic_DNA"/>
</dbReference>
<evidence type="ECO:0000256" key="9">
    <source>
        <dbReference type="SAM" id="MobiDB-lite"/>
    </source>
</evidence>
<dbReference type="PANTHER" id="PTHR11002:SF76">
    <property type="entry name" value="CARBONIC ANHYDRASE"/>
    <property type="match status" value="1"/>
</dbReference>
<evidence type="ECO:0000313" key="10">
    <source>
        <dbReference type="EMBL" id="ORY80256.1"/>
    </source>
</evidence>
<keyword evidence="11" id="KW-1185">Reference proteome</keyword>
<evidence type="ECO:0000256" key="4">
    <source>
        <dbReference type="ARBA" id="ARBA00022833"/>
    </source>
</evidence>
<dbReference type="OrthoDB" id="10248475at2759"/>
<dbReference type="SUPFAM" id="SSF53056">
    <property type="entry name" value="beta-carbonic anhydrase, cab"/>
    <property type="match status" value="1"/>
</dbReference>
<protein>
    <recommendedName>
        <fullName evidence="2 8">Carbonic anhydrase</fullName>
        <ecNumber evidence="2 8">4.2.1.1</ecNumber>
    </recommendedName>
    <alternativeName>
        <fullName evidence="8">Carbonate dehydratase</fullName>
    </alternativeName>
</protein>
<name>A0A1Y2FA96_9BASI</name>
<dbReference type="GO" id="GO:0008270">
    <property type="term" value="F:zinc ion binding"/>
    <property type="evidence" value="ECO:0007669"/>
    <property type="project" value="UniProtKB-UniRule"/>
</dbReference>
<keyword evidence="3 7" id="KW-0479">Metal-binding</keyword>
<comment type="cofactor">
    <cofactor evidence="7">
        <name>Zn(2+)</name>
        <dbReference type="ChEBI" id="CHEBI:29105"/>
    </cofactor>
    <text evidence="7">Binds 1 zinc ion per subunit.</text>
</comment>
<dbReference type="InterPro" id="IPR001765">
    <property type="entry name" value="Carbonic_anhydrase"/>
</dbReference>
<dbReference type="Proteomes" id="UP000193467">
    <property type="component" value="Unassembled WGS sequence"/>
</dbReference>